<organism evidence="7 8">
    <name type="scientific">Marixanthomonas ophiurae</name>
    <dbReference type="NCBI Taxonomy" id="387659"/>
    <lineage>
        <taxon>Bacteria</taxon>
        <taxon>Pseudomonadati</taxon>
        <taxon>Bacteroidota</taxon>
        <taxon>Flavobacteriia</taxon>
        <taxon>Flavobacteriales</taxon>
        <taxon>Flavobacteriaceae</taxon>
        <taxon>Marixanthomonas</taxon>
    </lineage>
</organism>
<dbReference type="EMBL" id="QVID01000001">
    <property type="protein sequence ID" value="RFN59428.1"/>
    <property type="molecule type" value="Genomic_DNA"/>
</dbReference>
<gene>
    <name evidence="7" type="ORF">DZ858_05025</name>
</gene>
<feature type="transmembrane region" description="Helical" evidence="6">
    <location>
        <begin position="313"/>
        <end position="331"/>
    </location>
</feature>
<dbReference type="PIRSF" id="PIRSF006060">
    <property type="entry name" value="AA_transporter"/>
    <property type="match status" value="1"/>
</dbReference>
<evidence type="ECO:0000313" key="8">
    <source>
        <dbReference type="Proteomes" id="UP000261082"/>
    </source>
</evidence>
<dbReference type="InterPro" id="IPR002293">
    <property type="entry name" value="AA/rel_permease1"/>
</dbReference>
<dbReference type="GO" id="GO:0022857">
    <property type="term" value="F:transmembrane transporter activity"/>
    <property type="evidence" value="ECO:0007669"/>
    <property type="project" value="InterPro"/>
</dbReference>
<keyword evidence="4 6" id="KW-1133">Transmembrane helix</keyword>
<feature type="transmembrane region" description="Helical" evidence="6">
    <location>
        <begin position="121"/>
        <end position="141"/>
    </location>
</feature>
<feature type="transmembrane region" description="Helical" evidence="6">
    <location>
        <begin position="343"/>
        <end position="363"/>
    </location>
</feature>
<evidence type="ECO:0000256" key="6">
    <source>
        <dbReference type="SAM" id="Phobius"/>
    </source>
</evidence>
<feature type="transmembrane region" description="Helical" evidence="6">
    <location>
        <begin position="219"/>
        <end position="242"/>
    </location>
</feature>
<accession>A0A3E1QBD0</accession>
<evidence type="ECO:0000256" key="2">
    <source>
        <dbReference type="ARBA" id="ARBA00022475"/>
    </source>
</evidence>
<dbReference type="Gene3D" id="1.20.1740.10">
    <property type="entry name" value="Amino acid/polyamine transporter I"/>
    <property type="match status" value="1"/>
</dbReference>
<feature type="transmembrane region" description="Helical" evidence="6">
    <location>
        <begin position="179"/>
        <end position="199"/>
    </location>
</feature>
<dbReference type="OrthoDB" id="9762947at2"/>
<keyword evidence="8" id="KW-1185">Reference proteome</keyword>
<keyword evidence="5 6" id="KW-0472">Membrane</keyword>
<name>A0A3E1QBD0_9FLAO</name>
<keyword evidence="2" id="KW-1003">Cell membrane</keyword>
<dbReference type="Proteomes" id="UP000261082">
    <property type="component" value="Unassembled WGS sequence"/>
</dbReference>
<dbReference type="Pfam" id="PF13520">
    <property type="entry name" value="AA_permease_2"/>
    <property type="match status" value="1"/>
</dbReference>
<feature type="transmembrane region" description="Helical" evidence="6">
    <location>
        <begin position="375"/>
        <end position="395"/>
    </location>
</feature>
<dbReference type="PANTHER" id="PTHR42770">
    <property type="entry name" value="AMINO ACID TRANSPORTER-RELATED"/>
    <property type="match status" value="1"/>
</dbReference>
<dbReference type="AlphaFoldDB" id="A0A3E1QBD0"/>
<evidence type="ECO:0000256" key="3">
    <source>
        <dbReference type="ARBA" id="ARBA00022692"/>
    </source>
</evidence>
<dbReference type="InterPro" id="IPR050367">
    <property type="entry name" value="APC_superfamily"/>
</dbReference>
<reference evidence="7 8" key="1">
    <citation type="journal article" date="2007" name="Int. J. Syst. Evol. Microbiol.">
        <title>Marixanthomonas ophiurae gen. nov., sp. nov., a marine bacterium of the family Flavobacteriaceae isolated from a deep-sea brittle star.</title>
        <authorList>
            <person name="Romanenko L.A."/>
            <person name="Uchino M."/>
            <person name="Frolova G.M."/>
            <person name="Mikhailov V.V."/>
        </authorList>
    </citation>
    <scope>NUCLEOTIDE SEQUENCE [LARGE SCALE GENOMIC DNA]</scope>
    <source>
        <strain evidence="7 8">KMM 3046</strain>
    </source>
</reference>
<feature type="transmembrane region" description="Helical" evidence="6">
    <location>
        <begin position="13"/>
        <end position="35"/>
    </location>
</feature>
<dbReference type="RefSeq" id="WP_117158427.1">
    <property type="nucleotide sequence ID" value="NZ_QVID01000001.1"/>
</dbReference>
<feature type="transmembrane region" description="Helical" evidence="6">
    <location>
        <begin position="148"/>
        <end position="167"/>
    </location>
</feature>
<comment type="caution">
    <text evidence="7">The sequence shown here is derived from an EMBL/GenBank/DDBJ whole genome shotgun (WGS) entry which is preliminary data.</text>
</comment>
<proteinExistence type="predicted"/>
<comment type="subcellular location">
    <subcellularLocation>
        <location evidence="1">Cell membrane</location>
        <topology evidence="1">Multi-pass membrane protein</topology>
    </subcellularLocation>
</comment>
<feature type="transmembrane region" description="Helical" evidence="6">
    <location>
        <begin position="41"/>
        <end position="62"/>
    </location>
</feature>
<evidence type="ECO:0000256" key="4">
    <source>
        <dbReference type="ARBA" id="ARBA00022989"/>
    </source>
</evidence>
<dbReference type="GO" id="GO:0005886">
    <property type="term" value="C:plasma membrane"/>
    <property type="evidence" value="ECO:0007669"/>
    <property type="project" value="UniProtKB-SubCell"/>
</dbReference>
<feature type="transmembrane region" description="Helical" evidence="6">
    <location>
        <begin position="83"/>
        <end position="109"/>
    </location>
</feature>
<feature type="transmembrane region" description="Helical" evidence="6">
    <location>
        <begin position="401"/>
        <end position="419"/>
    </location>
</feature>
<keyword evidence="3 6" id="KW-0812">Transmembrane</keyword>
<sequence>MAELKKSLGTLRLTFYGVGTIVGAGIYTVIGAAAGQAGTDLWLSFIFAAIAASVSAMSYAELSSTYPNAGAEFIFVRKAFPKIDIPSFLTGWTIAFHSSATIAAVLLAFSGYFNTFFNMPSLLISYGILLVLSLISITGITKSSTANIIMVSIQLLGLLLLIVFGLLETGPPKAEFFKVESISGTLAATATLFFIYTGFEHMAALGSEVKNPGKTIPRAFLMTMVITTIIYLFIAFTVLNIADPSALANVDSPLSLAASNLNSWLPLVLAIAALFATANAAFSGIISISRLLFGMASVGELPKFMTKTNAQKVPWVTTIVVMAAVAGFLLLGDIKIVAGMSSLGALLVFVSVNVALIVLRFKAPEQERPFKVPLAIGRVPILPILAILISLSLIIQFNWQVYAAFVGAVIVGIVLDYFLDKKSKDEIDPEKEKELFNH</sequence>
<feature type="transmembrane region" description="Helical" evidence="6">
    <location>
        <begin position="264"/>
        <end position="293"/>
    </location>
</feature>
<protein>
    <submittedName>
        <fullName evidence="7">Amino acid permease</fullName>
    </submittedName>
</protein>
<dbReference type="PANTHER" id="PTHR42770:SF11">
    <property type="entry name" value="INNER MEMBRANE TRANSPORT PROTEIN YBAT"/>
    <property type="match status" value="1"/>
</dbReference>
<evidence type="ECO:0000256" key="1">
    <source>
        <dbReference type="ARBA" id="ARBA00004651"/>
    </source>
</evidence>
<evidence type="ECO:0000256" key="5">
    <source>
        <dbReference type="ARBA" id="ARBA00023136"/>
    </source>
</evidence>
<evidence type="ECO:0000313" key="7">
    <source>
        <dbReference type="EMBL" id="RFN59428.1"/>
    </source>
</evidence>